<accession>A0A5C6DM20</accession>
<dbReference type="EMBL" id="SJPY01000008">
    <property type="protein sequence ID" value="TWU36691.1"/>
    <property type="molecule type" value="Genomic_DNA"/>
</dbReference>
<proteinExistence type="predicted"/>
<feature type="transmembrane region" description="Helical" evidence="1">
    <location>
        <begin position="427"/>
        <end position="444"/>
    </location>
</feature>
<reference evidence="3 4" key="1">
    <citation type="submission" date="2019-02" db="EMBL/GenBank/DDBJ databases">
        <title>Deep-cultivation of Planctomycetes and their phenomic and genomic characterization uncovers novel biology.</title>
        <authorList>
            <person name="Wiegand S."/>
            <person name="Jogler M."/>
            <person name="Boedeker C."/>
            <person name="Pinto D."/>
            <person name="Vollmers J."/>
            <person name="Rivas-Marin E."/>
            <person name="Kohn T."/>
            <person name="Peeters S.H."/>
            <person name="Heuer A."/>
            <person name="Rast P."/>
            <person name="Oberbeckmann S."/>
            <person name="Bunk B."/>
            <person name="Jeske O."/>
            <person name="Meyerdierks A."/>
            <person name="Storesund J.E."/>
            <person name="Kallscheuer N."/>
            <person name="Luecker S."/>
            <person name="Lage O.M."/>
            <person name="Pohl T."/>
            <person name="Merkel B.J."/>
            <person name="Hornburger P."/>
            <person name="Mueller R.-W."/>
            <person name="Bruemmer F."/>
            <person name="Labrenz M."/>
            <person name="Spormann A.M."/>
            <person name="Op Den Camp H."/>
            <person name="Overmann J."/>
            <person name="Amann R."/>
            <person name="Jetten M.S.M."/>
            <person name="Mascher T."/>
            <person name="Medema M.H."/>
            <person name="Devos D.P."/>
            <person name="Kaster A.-K."/>
            <person name="Ovreas L."/>
            <person name="Rohde M."/>
            <person name="Galperin M.Y."/>
            <person name="Jogler C."/>
        </authorList>
    </citation>
    <scope>NUCLEOTIDE SEQUENCE [LARGE SCALE GENOMIC DNA]</scope>
    <source>
        <strain evidence="3 4">Q31b</strain>
    </source>
</reference>
<gene>
    <name evidence="3" type="ORF">Q31b_49730</name>
</gene>
<organism evidence="3 4">
    <name type="scientific">Novipirellula aureliae</name>
    <dbReference type="NCBI Taxonomy" id="2527966"/>
    <lineage>
        <taxon>Bacteria</taxon>
        <taxon>Pseudomonadati</taxon>
        <taxon>Planctomycetota</taxon>
        <taxon>Planctomycetia</taxon>
        <taxon>Pirellulales</taxon>
        <taxon>Pirellulaceae</taxon>
        <taxon>Novipirellula</taxon>
    </lineage>
</organism>
<protein>
    <submittedName>
        <fullName evidence="3">Uncharacterized protein</fullName>
    </submittedName>
</protein>
<keyword evidence="2" id="KW-0732">Signal</keyword>
<keyword evidence="4" id="KW-1185">Reference proteome</keyword>
<dbReference type="AlphaFoldDB" id="A0A5C6DM20"/>
<evidence type="ECO:0000256" key="2">
    <source>
        <dbReference type="SAM" id="SignalP"/>
    </source>
</evidence>
<keyword evidence="1" id="KW-0472">Membrane</keyword>
<feature type="signal peptide" evidence="2">
    <location>
        <begin position="1"/>
        <end position="22"/>
    </location>
</feature>
<dbReference type="OrthoDB" id="269524at2"/>
<keyword evidence="1" id="KW-0812">Transmembrane</keyword>
<feature type="transmembrane region" description="Helical" evidence="1">
    <location>
        <begin position="456"/>
        <end position="479"/>
    </location>
</feature>
<keyword evidence="1" id="KW-1133">Transmembrane helix</keyword>
<evidence type="ECO:0000313" key="4">
    <source>
        <dbReference type="Proteomes" id="UP000315471"/>
    </source>
</evidence>
<evidence type="ECO:0000256" key="1">
    <source>
        <dbReference type="SAM" id="Phobius"/>
    </source>
</evidence>
<evidence type="ECO:0000313" key="3">
    <source>
        <dbReference type="EMBL" id="TWU36691.1"/>
    </source>
</evidence>
<feature type="chain" id="PRO_5022959797" evidence="2">
    <location>
        <begin position="23"/>
        <end position="779"/>
    </location>
</feature>
<name>A0A5C6DM20_9BACT</name>
<dbReference type="Proteomes" id="UP000315471">
    <property type="component" value="Unassembled WGS sequence"/>
</dbReference>
<dbReference type="RefSeq" id="WP_146602078.1">
    <property type="nucleotide sequence ID" value="NZ_SJPY01000008.1"/>
</dbReference>
<comment type="caution">
    <text evidence="3">The sequence shown here is derived from an EMBL/GenBank/DDBJ whole genome shotgun (WGS) entry which is preliminary data.</text>
</comment>
<sequence length="779" mass="86568" precursor="true">MIRLLLTSLCFSVIFIAPNLVGSSLSTDLRAQSASQPASIPIVGVRSETVSLPAIKTTNTPNKLGFIANVSIGLHDNAGSVPVHIVVDSTTVFSADRELIFRFSSDPSGQTPVANMLVVDIAVSLPQGSKQVVQTHYIPKWSFGMSQKMQILERPSPGEPGRLLEGCTHFFAARRGFPAFDPFLETEYKLNSLFVVETEQVNYERLPDLRPLLFLNSVDAELDDVRTPSDEPMFWSSILRSTSSDHGLSVAGQADLPNDWRGYQNLDLIVLSRAALSRIKSNGRFAAIRHFVMTGGSIFLYGAESEQDWIESFQIPQQPTQQVVKIQEDVTLFLQHFQQNELLPIEEEPLWTRSLGMGYVFGTPAVDVPSGPDRREAGAFPSPQSLRTIDVMLGHRKSPMLRRGVDPILGDQGYQNWLIPGVAQPPVYTFMGLLGLFVILVGPVTYRSTAKRGRSYLMFFIAPLLAIVTTLSMFAYGILADGFSTVSRIRQLTWIDSHSRTGFERVQATYFAGLSSSDGLSFPVEAEVVRYPDGSGDSLEQLAERAPEQLGRVMLDEESQRLSQSFLPSRQQRQFVFHQARPALGRLTLRLDKKRASEGPPDQSVSKAFLTSELPFELKRLIVRDSEGNYWHTEQVQPTIGGSQPNEIELARVAAKDASTMLGKLYIEFRPLAEITSQRDDRSSNRNRRFQTRDLIETVNSSFNRGLDGFRKVSSGTFETWLNQSLQLDGELPRLHFVAISTVSDDVVAAKDAEVVGSVRFVFGTVEPQDSREGSIHES</sequence>